<keyword evidence="5" id="KW-0411">Iron-sulfur</keyword>
<keyword evidence="3" id="KW-0479">Metal-binding</keyword>
<dbReference type="GO" id="GO:0051539">
    <property type="term" value="F:4 iron, 4 sulfur cluster binding"/>
    <property type="evidence" value="ECO:0007669"/>
    <property type="project" value="UniProtKB-KW"/>
</dbReference>
<name>A0A9D9IW61_9BACT</name>
<dbReference type="PANTHER" id="PTHR30426:SF0">
    <property type="entry name" value="4-HYDROXY-3-METHYLBUT-2-ENYL DIPHOSPHATE REDUCTASE"/>
    <property type="match status" value="1"/>
</dbReference>
<dbReference type="Gene3D" id="3.40.50.11270">
    <property type="match status" value="1"/>
</dbReference>
<comment type="cofactor">
    <cofactor evidence="1">
        <name>[4Fe-4S] cluster</name>
        <dbReference type="ChEBI" id="CHEBI:49883"/>
    </cofactor>
</comment>
<proteinExistence type="predicted"/>
<evidence type="ECO:0000256" key="5">
    <source>
        <dbReference type="ARBA" id="ARBA00023014"/>
    </source>
</evidence>
<protein>
    <submittedName>
        <fullName evidence="6">4-hydroxy-3-methylbut-2-enyl diphosphate reductase</fullName>
    </submittedName>
</protein>
<evidence type="ECO:0000256" key="3">
    <source>
        <dbReference type="ARBA" id="ARBA00022723"/>
    </source>
</evidence>
<evidence type="ECO:0000256" key="4">
    <source>
        <dbReference type="ARBA" id="ARBA00023004"/>
    </source>
</evidence>
<dbReference type="PANTHER" id="PTHR30426">
    <property type="entry name" value="4-HYDROXY-3-METHYLBUT-2-ENYL DIPHOSPHATE REDUCTASE"/>
    <property type="match status" value="1"/>
</dbReference>
<comment type="caution">
    <text evidence="6">The sequence shown here is derived from an EMBL/GenBank/DDBJ whole genome shotgun (WGS) entry which is preliminary data.</text>
</comment>
<gene>
    <name evidence="6" type="ORF">IAB76_03050</name>
</gene>
<reference evidence="6" key="1">
    <citation type="submission" date="2020-10" db="EMBL/GenBank/DDBJ databases">
        <authorList>
            <person name="Gilroy R."/>
        </authorList>
    </citation>
    <scope>NUCLEOTIDE SEQUENCE</scope>
    <source>
        <strain evidence="6">B3-1481</strain>
    </source>
</reference>
<dbReference type="Pfam" id="PF02401">
    <property type="entry name" value="LYTB"/>
    <property type="match status" value="1"/>
</dbReference>
<evidence type="ECO:0000256" key="1">
    <source>
        <dbReference type="ARBA" id="ARBA00001966"/>
    </source>
</evidence>
<dbReference type="InterPro" id="IPR003451">
    <property type="entry name" value="LytB/IspH"/>
</dbReference>
<sequence>EPPAVYRTAASLGYRIIDCTCPVVLRLQKDIRSAHARLEGRGKVVIFGKEGHPEVLGLVGQVGGDVLVVQSPEHAVRLVESGALRTDADIELFSQTTMNPDGYRELRTYLEGIMKGGAELTVHDTICRQVASRHRELAEFARSHDVIVFVSGRESSNGKVLFDLCLGENPRTHHVLSADGLRADWFRPGDSVGVCGATSTPKWLLEKVAAAVENLH</sequence>
<dbReference type="GO" id="GO:0050992">
    <property type="term" value="P:dimethylallyl diphosphate biosynthetic process"/>
    <property type="evidence" value="ECO:0007669"/>
    <property type="project" value="InterPro"/>
</dbReference>
<dbReference type="EMBL" id="JADILW010000045">
    <property type="protein sequence ID" value="MBO8480074.1"/>
    <property type="molecule type" value="Genomic_DNA"/>
</dbReference>
<evidence type="ECO:0000313" key="6">
    <source>
        <dbReference type="EMBL" id="MBO8480074.1"/>
    </source>
</evidence>
<keyword evidence="4" id="KW-0408">Iron</keyword>
<dbReference type="Proteomes" id="UP000823769">
    <property type="component" value="Unassembled WGS sequence"/>
</dbReference>
<dbReference type="AlphaFoldDB" id="A0A9D9IW61"/>
<dbReference type="GO" id="GO:0019288">
    <property type="term" value="P:isopentenyl diphosphate biosynthetic process, methylerythritol 4-phosphate pathway"/>
    <property type="evidence" value="ECO:0007669"/>
    <property type="project" value="InterPro"/>
</dbReference>
<keyword evidence="2" id="KW-0004">4Fe-4S</keyword>
<dbReference type="GO" id="GO:0046872">
    <property type="term" value="F:metal ion binding"/>
    <property type="evidence" value="ECO:0007669"/>
    <property type="project" value="UniProtKB-KW"/>
</dbReference>
<dbReference type="Gene3D" id="3.40.1010.20">
    <property type="entry name" value="4-hydroxy-3-methylbut-2-enyl diphosphate reductase, catalytic domain"/>
    <property type="match status" value="2"/>
</dbReference>
<dbReference type="GO" id="GO:0051745">
    <property type="term" value="F:4-hydroxy-3-methylbut-2-enyl diphosphate reductase activity"/>
    <property type="evidence" value="ECO:0007669"/>
    <property type="project" value="InterPro"/>
</dbReference>
<evidence type="ECO:0000313" key="7">
    <source>
        <dbReference type="Proteomes" id="UP000823769"/>
    </source>
</evidence>
<reference evidence="6" key="2">
    <citation type="journal article" date="2021" name="PeerJ">
        <title>Extensive microbial diversity within the chicken gut microbiome revealed by metagenomics and culture.</title>
        <authorList>
            <person name="Gilroy R."/>
            <person name="Ravi A."/>
            <person name="Getino M."/>
            <person name="Pursley I."/>
            <person name="Horton D.L."/>
            <person name="Alikhan N.F."/>
            <person name="Baker D."/>
            <person name="Gharbi K."/>
            <person name="Hall N."/>
            <person name="Watson M."/>
            <person name="Adriaenssens E.M."/>
            <person name="Foster-Nyarko E."/>
            <person name="Jarju S."/>
            <person name="Secka A."/>
            <person name="Antonio M."/>
            <person name="Oren A."/>
            <person name="Chaudhuri R.R."/>
            <person name="La Ragione R."/>
            <person name="Hildebrand F."/>
            <person name="Pallen M.J."/>
        </authorList>
    </citation>
    <scope>NUCLEOTIDE SEQUENCE</scope>
    <source>
        <strain evidence="6">B3-1481</strain>
    </source>
</reference>
<evidence type="ECO:0000256" key="2">
    <source>
        <dbReference type="ARBA" id="ARBA00022485"/>
    </source>
</evidence>
<feature type="non-terminal residue" evidence="6">
    <location>
        <position position="1"/>
    </location>
</feature>
<organism evidence="6 7">
    <name type="scientific">Candidatus Cryptobacteroides avistercoris</name>
    <dbReference type="NCBI Taxonomy" id="2840758"/>
    <lineage>
        <taxon>Bacteria</taxon>
        <taxon>Pseudomonadati</taxon>
        <taxon>Bacteroidota</taxon>
        <taxon>Bacteroidia</taxon>
        <taxon>Bacteroidales</taxon>
        <taxon>Candidatus Cryptobacteroides</taxon>
    </lineage>
</organism>
<accession>A0A9D9IW61</accession>